<dbReference type="EC" id="2.7.11.1" evidence="1"/>
<accession>A0A1G7GLV5</accession>
<dbReference type="InterPro" id="IPR008271">
    <property type="entry name" value="Ser/Thr_kinase_AS"/>
</dbReference>
<evidence type="ECO:0000256" key="4">
    <source>
        <dbReference type="ARBA" id="ARBA00022741"/>
    </source>
</evidence>
<keyword evidence="6 9" id="KW-0067">ATP-binding</keyword>
<dbReference type="SMART" id="SM00220">
    <property type="entry name" value="S_TKc"/>
    <property type="match status" value="1"/>
</dbReference>
<comment type="catalytic activity">
    <reaction evidence="8">
        <text>L-seryl-[protein] + ATP = O-phospho-L-seryl-[protein] + ADP + H(+)</text>
        <dbReference type="Rhea" id="RHEA:17989"/>
        <dbReference type="Rhea" id="RHEA-COMP:9863"/>
        <dbReference type="Rhea" id="RHEA-COMP:11604"/>
        <dbReference type="ChEBI" id="CHEBI:15378"/>
        <dbReference type="ChEBI" id="CHEBI:29999"/>
        <dbReference type="ChEBI" id="CHEBI:30616"/>
        <dbReference type="ChEBI" id="CHEBI:83421"/>
        <dbReference type="ChEBI" id="CHEBI:456216"/>
        <dbReference type="EC" id="2.7.11.1"/>
    </reaction>
</comment>
<dbReference type="RefSeq" id="WP_091227088.1">
    <property type="nucleotide sequence ID" value="NZ_FNBG01000003.1"/>
</dbReference>
<dbReference type="GO" id="GO:0005524">
    <property type="term" value="F:ATP binding"/>
    <property type="evidence" value="ECO:0007669"/>
    <property type="project" value="UniProtKB-UniRule"/>
</dbReference>
<dbReference type="PANTHER" id="PTHR24363:SF0">
    <property type="entry name" value="SERINE_THREONINE KINASE LIKE DOMAIN CONTAINING 1"/>
    <property type="match status" value="1"/>
</dbReference>
<dbReference type="STRING" id="670482.SAMN04488542_103113"/>
<dbReference type="EMBL" id="FNBG01000003">
    <property type="protein sequence ID" value="SDE89106.1"/>
    <property type="molecule type" value="Genomic_DNA"/>
</dbReference>
<evidence type="ECO:0000256" key="5">
    <source>
        <dbReference type="ARBA" id="ARBA00022777"/>
    </source>
</evidence>
<keyword evidence="2 11" id="KW-0723">Serine/threonine-protein kinase</keyword>
<dbReference type="SUPFAM" id="SSF56112">
    <property type="entry name" value="Protein kinase-like (PK-like)"/>
    <property type="match status" value="1"/>
</dbReference>
<feature type="binding site" evidence="9">
    <location>
        <position position="47"/>
    </location>
    <ligand>
        <name>ATP</name>
        <dbReference type="ChEBI" id="CHEBI:30616"/>
    </ligand>
</feature>
<evidence type="ECO:0000256" key="7">
    <source>
        <dbReference type="ARBA" id="ARBA00047899"/>
    </source>
</evidence>
<dbReference type="PROSITE" id="PS00107">
    <property type="entry name" value="PROTEIN_KINASE_ATP"/>
    <property type="match status" value="1"/>
</dbReference>
<dbReference type="Gene3D" id="3.30.200.20">
    <property type="entry name" value="Phosphorylase Kinase, domain 1"/>
    <property type="match status" value="1"/>
</dbReference>
<dbReference type="Gene3D" id="3.40.50.300">
    <property type="entry name" value="P-loop containing nucleotide triphosphate hydrolases"/>
    <property type="match status" value="1"/>
</dbReference>
<evidence type="ECO:0000259" key="10">
    <source>
        <dbReference type="PROSITE" id="PS50011"/>
    </source>
</evidence>
<reference evidence="11 12" key="1">
    <citation type="submission" date="2016-10" db="EMBL/GenBank/DDBJ databases">
        <authorList>
            <person name="de Groot N.N."/>
        </authorList>
    </citation>
    <scope>NUCLEOTIDE SEQUENCE [LARGE SCALE GENOMIC DNA]</scope>
    <source>
        <strain evidence="11 12">DSM 28129</strain>
    </source>
</reference>
<sequence length="508" mass="57079">MTLESGLVKGAILAQRYQIEHLIGVGGMSRVYLASDLKLPGKRWAIKESSVSANRGDHLAEEAEVLISLQHHRLPHIVDFFHLSNTGFCYLVMDFIEGVHLDKYVMGKGGLSFEELIKIGVQICEGLQYLHDHQPPIIHRDLKPSNLLINSKLEITFIDFGIARTYKEASQEDTVKLGTVGFAAPEQYGGKQSDGRADLYSLGALLLYLGTDCQYTLWSDDADKRLRNKGFAHISPILCRLLRTSPEDRYNTAHQTAEALKLLLQTSQKPSDRSFAVTTYRRPFVIAVMGTGPGIGVTHLSIAIAHLLSRRAEKVAIIELDPKSTAFTALSEIFEAEKGIFRNNAKLSHLQNKGFQIKGVQYIRSPARNELLALFSDYYEFVICDLGSGRRKECLEEFQRADLSLLVCSGAEWRQEELVTFADQFKDVRAASKWICCVPFGRKEIVRQLRKTSGIKEVYSFPAEADPFSPSGFTEEVFMEVCGDALPQNIIQQRSGFGLGRKRWRRNN</sequence>
<dbReference type="Gene3D" id="1.10.510.10">
    <property type="entry name" value="Transferase(Phosphotransferase) domain 1"/>
    <property type="match status" value="1"/>
</dbReference>
<dbReference type="Proteomes" id="UP000198972">
    <property type="component" value="Unassembled WGS sequence"/>
</dbReference>
<proteinExistence type="predicted"/>
<dbReference type="Pfam" id="PF00069">
    <property type="entry name" value="Pkinase"/>
    <property type="match status" value="1"/>
</dbReference>
<evidence type="ECO:0000256" key="6">
    <source>
        <dbReference type="ARBA" id="ARBA00022840"/>
    </source>
</evidence>
<evidence type="ECO:0000256" key="2">
    <source>
        <dbReference type="ARBA" id="ARBA00022527"/>
    </source>
</evidence>
<evidence type="ECO:0000313" key="12">
    <source>
        <dbReference type="Proteomes" id="UP000198972"/>
    </source>
</evidence>
<evidence type="ECO:0000256" key="1">
    <source>
        <dbReference type="ARBA" id="ARBA00012513"/>
    </source>
</evidence>
<dbReference type="InterPro" id="IPR000719">
    <property type="entry name" value="Prot_kinase_dom"/>
</dbReference>
<dbReference type="PROSITE" id="PS50011">
    <property type="entry name" value="PROTEIN_KINASE_DOM"/>
    <property type="match status" value="1"/>
</dbReference>
<dbReference type="InterPro" id="IPR027417">
    <property type="entry name" value="P-loop_NTPase"/>
</dbReference>
<evidence type="ECO:0000256" key="3">
    <source>
        <dbReference type="ARBA" id="ARBA00022679"/>
    </source>
</evidence>
<evidence type="ECO:0000256" key="9">
    <source>
        <dbReference type="PROSITE-ProRule" id="PRU10141"/>
    </source>
</evidence>
<dbReference type="SUPFAM" id="SSF52540">
    <property type="entry name" value="P-loop containing nucleoside triphosphate hydrolases"/>
    <property type="match status" value="1"/>
</dbReference>
<gene>
    <name evidence="11" type="ORF">SAMN04488542_103113</name>
</gene>
<dbReference type="AlphaFoldDB" id="A0A1G7GLV5"/>
<feature type="domain" description="Protein kinase" evidence="10">
    <location>
        <begin position="17"/>
        <end position="285"/>
    </location>
</feature>
<keyword evidence="5 11" id="KW-0418">Kinase</keyword>
<dbReference type="InterPro" id="IPR011009">
    <property type="entry name" value="Kinase-like_dom_sf"/>
</dbReference>
<dbReference type="GO" id="GO:0004674">
    <property type="term" value="F:protein serine/threonine kinase activity"/>
    <property type="evidence" value="ECO:0007669"/>
    <property type="project" value="UniProtKB-KW"/>
</dbReference>
<dbReference type="CDD" id="cd14014">
    <property type="entry name" value="STKc_PknB_like"/>
    <property type="match status" value="1"/>
</dbReference>
<keyword evidence="4 9" id="KW-0547">Nucleotide-binding</keyword>
<dbReference type="InterPro" id="IPR017441">
    <property type="entry name" value="Protein_kinase_ATP_BS"/>
</dbReference>
<keyword evidence="12" id="KW-1185">Reference proteome</keyword>
<keyword evidence="3" id="KW-0808">Transferase</keyword>
<comment type="catalytic activity">
    <reaction evidence="7">
        <text>L-threonyl-[protein] + ATP = O-phospho-L-threonyl-[protein] + ADP + H(+)</text>
        <dbReference type="Rhea" id="RHEA:46608"/>
        <dbReference type="Rhea" id="RHEA-COMP:11060"/>
        <dbReference type="Rhea" id="RHEA-COMP:11605"/>
        <dbReference type="ChEBI" id="CHEBI:15378"/>
        <dbReference type="ChEBI" id="CHEBI:30013"/>
        <dbReference type="ChEBI" id="CHEBI:30616"/>
        <dbReference type="ChEBI" id="CHEBI:61977"/>
        <dbReference type="ChEBI" id="CHEBI:456216"/>
        <dbReference type="EC" id="2.7.11.1"/>
    </reaction>
</comment>
<dbReference type="PROSITE" id="PS00108">
    <property type="entry name" value="PROTEIN_KINASE_ST"/>
    <property type="match status" value="1"/>
</dbReference>
<dbReference type="OrthoDB" id="9788659at2"/>
<evidence type="ECO:0000256" key="8">
    <source>
        <dbReference type="ARBA" id="ARBA00048679"/>
    </source>
</evidence>
<protein>
    <recommendedName>
        <fullName evidence="1">non-specific serine/threonine protein kinase</fullName>
        <ecNumber evidence="1">2.7.11.1</ecNumber>
    </recommendedName>
</protein>
<name>A0A1G7GLV5_9BACL</name>
<dbReference type="PANTHER" id="PTHR24363">
    <property type="entry name" value="SERINE/THREONINE PROTEIN KINASE"/>
    <property type="match status" value="1"/>
</dbReference>
<organism evidence="11 12">
    <name type="scientific">Fontibacillus panacisegetis</name>
    <dbReference type="NCBI Taxonomy" id="670482"/>
    <lineage>
        <taxon>Bacteria</taxon>
        <taxon>Bacillati</taxon>
        <taxon>Bacillota</taxon>
        <taxon>Bacilli</taxon>
        <taxon>Bacillales</taxon>
        <taxon>Paenibacillaceae</taxon>
        <taxon>Fontibacillus</taxon>
    </lineage>
</organism>
<evidence type="ECO:0000313" key="11">
    <source>
        <dbReference type="EMBL" id="SDE89106.1"/>
    </source>
</evidence>